<evidence type="ECO:0000313" key="2">
    <source>
        <dbReference type="EMBL" id="CCH16800.1"/>
    </source>
</evidence>
<dbReference type="STRING" id="1150864.MILUP08_41717"/>
<dbReference type="Proteomes" id="UP000003448">
    <property type="component" value="Unassembled WGS sequence"/>
</dbReference>
<keyword evidence="3" id="KW-1185">Reference proteome</keyword>
<feature type="compositionally biased region" description="Basic and acidic residues" evidence="1">
    <location>
        <begin position="8"/>
        <end position="32"/>
    </location>
</feature>
<feature type="region of interest" description="Disordered" evidence="1">
    <location>
        <begin position="1"/>
        <end position="32"/>
    </location>
</feature>
<sequence>MSPPMSGIRKDALRTPDRHTPDRLHTPDPGAH</sequence>
<name>I0KZ03_9ACTN</name>
<dbReference type="AlphaFoldDB" id="I0KZ03"/>
<dbReference type="EMBL" id="CAIE01000016">
    <property type="protein sequence ID" value="CCH16800.1"/>
    <property type="molecule type" value="Genomic_DNA"/>
</dbReference>
<comment type="caution">
    <text evidence="2">The sequence shown here is derived from an EMBL/GenBank/DDBJ whole genome shotgun (WGS) entry which is preliminary data.</text>
</comment>
<protein>
    <submittedName>
        <fullName evidence="2">Uncharacterized protein</fullName>
    </submittedName>
</protein>
<organism evidence="2 3">
    <name type="scientific">Micromonospora lupini str. Lupac 08</name>
    <dbReference type="NCBI Taxonomy" id="1150864"/>
    <lineage>
        <taxon>Bacteria</taxon>
        <taxon>Bacillati</taxon>
        <taxon>Actinomycetota</taxon>
        <taxon>Actinomycetes</taxon>
        <taxon>Micromonosporales</taxon>
        <taxon>Micromonosporaceae</taxon>
        <taxon>Micromonospora</taxon>
    </lineage>
</organism>
<accession>I0KZ03</accession>
<reference evidence="3" key="1">
    <citation type="journal article" date="2012" name="J. Bacteriol.">
        <title>Genome Sequence of Micromonospora lupini Lupac 08, Isolated from Root Nodules of Lupinus angustifolius.</title>
        <authorList>
            <person name="Alonso-Vega P."/>
            <person name="Normand P."/>
            <person name="Bacigalupe R."/>
            <person name="Pujic P."/>
            <person name="Lajus A."/>
            <person name="Vallenet D."/>
            <person name="Carro L."/>
            <person name="Coll P."/>
            <person name="Trujillo M.E."/>
        </authorList>
    </citation>
    <scope>NUCLEOTIDE SEQUENCE [LARGE SCALE GENOMIC DNA]</scope>
    <source>
        <strain evidence="3">Lupac 08</strain>
    </source>
</reference>
<evidence type="ECO:0000313" key="3">
    <source>
        <dbReference type="Proteomes" id="UP000003448"/>
    </source>
</evidence>
<proteinExistence type="predicted"/>
<evidence type="ECO:0000256" key="1">
    <source>
        <dbReference type="SAM" id="MobiDB-lite"/>
    </source>
</evidence>
<gene>
    <name evidence="2" type="ORF">MILUP08_41717</name>
</gene>